<evidence type="ECO:0000259" key="1">
    <source>
        <dbReference type="PROSITE" id="PS51910"/>
    </source>
</evidence>
<sequence>LYTRLTNLKRHNPNVKVFISIGGWAMNNPGPIFNPFSEMSASAENRQKFIQSLIGFISNFGFDGVDIDWKYPVASHRGGSPQDKKNYVQLLKDIKAGFIASGHPNFGTTFGGPHTDLYLQNYDLPAMLEIAECVST</sequence>
<feature type="domain" description="GH18" evidence="1">
    <location>
        <begin position="1"/>
        <end position="136"/>
    </location>
</feature>
<evidence type="ECO:0000313" key="3">
    <source>
        <dbReference type="Proteomes" id="UP000054279"/>
    </source>
</evidence>
<dbReference type="InterPro" id="IPR001223">
    <property type="entry name" value="Glyco_hydro18_cat"/>
</dbReference>
<protein>
    <submittedName>
        <fullName evidence="2">Unplaced genomic scaffold SPHSTscaffold_458, whole genome shotgun sequence</fullName>
    </submittedName>
</protein>
<dbReference type="Gene3D" id="3.20.20.80">
    <property type="entry name" value="Glycosidases"/>
    <property type="match status" value="1"/>
</dbReference>
<dbReference type="PROSITE" id="PS51910">
    <property type="entry name" value="GH18_2"/>
    <property type="match status" value="1"/>
</dbReference>
<organism evidence="2 3">
    <name type="scientific">Sphaerobolus stellatus (strain SS14)</name>
    <dbReference type="NCBI Taxonomy" id="990650"/>
    <lineage>
        <taxon>Eukaryota</taxon>
        <taxon>Fungi</taxon>
        <taxon>Dikarya</taxon>
        <taxon>Basidiomycota</taxon>
        <taxon>Agaricomycotina</taxon>
        <taxon>Agaricomycetes</taxon>
        <taxon>Phallomycetidae</taxon>
        <taxon>Geastrales</taxon>
        <taxon>Sphaerobolaceae</taxon>
        <taxon>Sphaerobolus</taxon>
    </lineage>
</organism>
<dbReference type="EMBL" id="KN837533">
    <property type="protein sequence ID" value="KIJ24107.1"/>
    <property type="molecule type" value="Genomic_DNA"/>
</dbReference>
<dbReference type="Pfam" id="PF00704">
    <property type="entry name" value="Glyco_hydro_18"/>
    <property type="match status" value="1"/>
</dbReference>
<dbReference type="OrthoDB" id="73875at2759"/>
<accession>A0A0C9U4Q4</accession>
<dbReference type="SUPFAM" id="SSF51445">
    <property type="entry name" value="(Trans)glycosidases"/>
    <property type="match status" value="1"/>
</dbReference>
<dbReference type="HOGENOM" id="CLU_129955_0_0_1"/>
<dbReference type="InterPro" id="IPR017853">
    <property type="entry name" value="GH"/>
</dbReference>
<dbReference type="PANTHER" id="PTHR11177">
    <property type="entry name" value="CHITINASE"/>
    <property type="match status" value="1"/>
</dbReference>
<dbReference type="Proteomes" id="UP000054279">
    <property type="component" value="Unassembled WGS sequence"/>
</dbReference>
<keyword evidence="3" id="KW-1185">Reference proteome</keyword>
<reference evidence="2 3" key="1">
    <citation type="submission" date="2014-06" db="EMBL/GenBank/DDBJ databases">
        <title>Evolutionary Origins and Diversification of the Mycorrhizal Mutualists.</title>
        <authorList>
            <consortium name="DOE Joint Genome Institute"/>
            <consortium name="Mycorrhizal Genomics Consortium"/>
            <person name="Kohler A."/>
            <person name="Kuo A."/>
            <person name="Nagy L.G."/>
            <person name="Floudas D."/>
            <person name="Copeland A."/>
            <person name="Barry K.W."/>
            <person name="Cichocki N."/>
            <person name="Veneault-Fourrey C."/>
            <person name="LaButti K."/>
            <person name="Lindquist E.A."/>
            <person name="Lipzen A."/>
            <person name="Lundell T."/>
            <person name="Morin E."/>
            <person name="Murat C."/>
            <person name="Riley R."/>
            <person name="Ohm R."/>
            <person name="Sun H."/>
            <person name="Tunlid A."/>
            <person name="Henrissat B."/>
            <person name="Grigoriev I.V."/>
            <person name="Hibbett D.S."/>
            <person name="Martin F."/>
        </authorList>
    </citation>
    <scope>NUCLEOTIDE SEQUENCE [LARGE SCALE GENOMIC DNA]</scope>
    <source>
        <strain evidence="2 3">SS14</strain>
    </source>
</reference>
<feature type="non-terminal residue" evidence="2">
    <location>
        <position position="1"/>
    </location>
</feature>
<dbReference type="AlphaFoldDB" id="A0A0C9U4Q4"/>
<gene>
    <name evidence="2" type="ORF">M422DRAFT_195113</name>
</gene>
<dbReference type="PANTHER" id="PTHR11177:SF333">
    <property type="entry name" value="CHITINASE"/>
    <property type="match status" value="1"/>
</dbReference>
<name>A0A0C9U4Q4_SPHS4</name>
<dbReference type="InterPro" id="IPR050314">
    <property type="entry name" value="Glycosyl_Hydrlase_18"/>
</dbReference>
<proteinExistence type="predicted"/>
<evidence type="ECO:0000313" key="2">
    <source>
        <dbReference type="EMBL" id="KIJ24107.1"/>
    </source>
</evidence>
<dbReference type="GO" id="GO:0005975">
    <property type="term" value="P:carbohydrate metabolic process"/>
    <property type="evidence" value="ECO:0007669"/>
    <property type="project" value="InterPro"/>
</dbReference>